<sequence length="358" mass="39660">MNIYDIAKLSGVSIATVSRVVNGSPRVSEKTKQKVLAVMEEAEYTPNVFARGLGLNSMKTIGILCPDISDQYMAEAVSHLEKRLHEYGYDCILSCSGSAQEAREHHTKLLLSKRIDTLILVGSLYAGSGKNPGETEYVRAAAQQVPVFMINGYVEGENIYCSYGDDQQGAYDVTQALIRRGKKRILFLYDSQTYSARQKMQGYESALADAGYPILGDLKHYIRPFDMQQPDGAGLSDFSESSSGYMQNKVLYVKEMLLAHRTLEFDSVFACNDGLAVGVLKYARAKGLSVPEELSVAGYNNSTMAVCCEPELTSVDNQVKRLCSDAVDRILKVLQGEEDVEQNHKVRCEIVRRCSTDF</sequence>
<dbReference type="CDD" id="cd06267">
    <property type="entry name" value="PBP1_LacI_sugar_binding-like"/>
    <property type="match status" value="1"/>
</dbReference>
<organism evidence="5 6">
    <name type="scientific">Schaedlerella arabinosiphila</name>
    <dbReference type="NCBI Taxonomy" id="2044587"/>
    <lineage>
        <taxon>Bacteria</taxon>
        <taxon>Bacillati</taxon>
        <taxon>Bacillota</taxon>
        <taxon>Clostridia</taxon>
        <taxon>Lachnospirales</taxon>
        <taxon>Lachnospiraceae</taxon>
        <taxon>Schaedlerella</taxon>
    </lineage>
</organism>
<evidence type="ECO:0000256" key="3">
    <source>
        <dbReference type="ARBA" id="ARBA00023163"/>
    </source>
</evidence>
<keyword evidence="3" id="KW-0804">Transcription</keyword>
<comment type="caution">
    <text evidence="5">The sequence shown here is derived from an EMBL/GenBank/DDBJ whole genome shotgun (WGS) entry which is preliminary data.</text>
</comment>
<evidence type="ECO:0000313" key="5">
    <source>
        <dbReference type="EMBL" id="RRK33112.1"/>
    </source>
</evidence>
<dbReference type="InterPro" id="IPR046335">
    <property type="entry name" value="LacI/GalR-like_sensor"/>
</dbReference>
<feature type="domain" description="HTH lacI-type" evidence="4">
    <location>
        <begin position="1"/>
        <end position="55"/>
    </location>
</feature>
<dbReference type="GO" id="GO:0000976">
    <property type="term" value="F:transcription cis-regulatory region binding"/>
    <property type="evidence" value="ECO:0007669"/>
    <property type="project" value="TreeGrafter"/>
</dbReference>
<keyword evidence="6" id="KW-1185">Reference proteome</keyword>
<dbReference type="SMART" id="SM00354">
    <property type="entry name" value="HTH_LACI"/>
    <property type="match status" value="1"/>
</dbReference>
<dbReference type="PANTHER" id="PTHR30146:SF109">
    <property type="entry name" value="HTH-TYPE TRANSCRIPTIONAL REGULATOR GALS"/>
    <property type="match status" value="1"/>
</dbReference>
<dbReference type="Proteomes" id="UP000274920">
    <property type="component" value="Unassembled WGS sequence"/>
</dbReference>
<dbReference type="Pfam" id="PF00356">
    <property type="entry name" value="LacI"/>
    <property type="match status" value="1"/>
</dbReference>
<keyword evidence="2" id="KW-0238">DNA-binding</keyword>
<dbReference type="SUPFAM" id="SSF53822">
    <property type="entry name" value="Periplasmic binding protein-like I"/>
    <property type="match status" value="1"/>
</dbReference>
<reference evidence="5" key="1">
    <citation type="submission" date="2018-10" db="EMBL/GenBank/DDBJ databases">
        <title>Schaedlerella arabinophila gen. nov. sp. nov., isolated from the mouse intestinal tract and comparative analysis with the genome of the closely related altered Schaedler flora strain ASF502.</title>
        <authorList>
            <person name="Miyake S."/>
            <person name="Soh M."/>
            <person name="Seedorf H."/>
        </authorList>
    </citation>
    <scope>NUCLEOTIDE SEQUENCE [LARGE SCALE GENOMIC DNA]</scope>
    <source>
        <strain evidence="5">DSM 106076</strain>
    </source>
</reference>
<dbReference type="Gene3D" id="3.40.50.2300">
    <property type="match status" value="2"/>
</dbReference>
<dbReference type="PRINTS" id="PR00036">
    <property type="entry name" value="HTHLACI"/>
</dbReference>
<keyword evidence="1" id="KW-0805">Transcription regulation</keyword>
<evidence type="ECO:0000256" key="1">
    <source>
        <dbReference type="ARBA" id="ARBA00023015"/>
    </source>
</evidence>
<dbReference type="CDD" id="cd01392">
    <property type="entry name" value="HTH_LacI"/>
    <property type="match status" value="1"/>
</dbReference>
<evidence type="ECO:0000313" key="6">
    <source>
        <dbReference type="Proteomes" id="UP000274920"/>
    </source>
</evidence>
<dbReference type="InterPro" id="IPR028082">
    <property type="entry name" value="Peripla_BP_I"/>
</dbReference>
<dbReference type="AlphaFoldDB" id="A0A3R8JP13"/>
<accession>A0A3R8JP13</accession>
<protein>
    <submittedName>
        <fullName evidence="5">LacI family transcriptional regulator</fullName>
    </submittedName>
</protein>
<name>A0A3R8JP13_9FIRM</name>
<dbReference type="InterPro" id="IPR000843">
    <property type="entry name" value="HTH_LacI"/>
</dbReference>
<dbReference type="PROSITE" id="PS50932">
    <property type="entry name" value="HTH_LACI_2"/>
    <property type="match status" value="1"/>
</dbReference>
<dbReference type="SUPFAM" id="SSF47413">
    <property type="entry name" value="lambda repressor-like DNA-binding domains"/>
    <property type="match status" value="1"/>
</dbReference>
<dbReference type="GO" id="GO:0003700">
    <property type="term" value="F:DNA-binding transcription factor activity"/>
    <property type="evidence" value="ECO:0007669"/>
    <property type="project" value="TreeGrafter"/>
</dbReference>
<dbReference type="PROSITE" id="PS00356">
    <property type="entry name" value="HTH_LACI_1"/>
    <property type="match status" value="1"/>
</dbReference>
<proteinExistence type="predicted"/>
<dbReference type="RefSeq" id="WP_125128453.1">
    <property type="nucleotide sequence ID" value="NZ_RHJS01000002.1"/>
</dbReference>
<dbReference type="InterPro" id="IPR010982">
    <property type="entry name" value="Lambda_DNA-bd_dom_sf"/>
</dbReference>
<dbReference type="Gene3D" id="1.10.260.40">
    <property type="entry name" value="lambda repressor-like DNA-binding domains"/>
    <property type="match status" value="1"/>
</dbReference>
<gene>
    <name evidence="5" type="ORF">EBB54_18510</name>
</gene>
<dbReference type="PANTHER" id="PTHR30146">
    <property type="entry name" value="LACI-RELATED TRANSCRIPTIONAL REPRESSOR"/>
    <property type="match status" value="1"/>
</dbReference>
<dbReference type="EMBL" id="RHJS01000002">
    <property type="protein sequence ID" value="RRK33112.1"/>
    <property type="molecule type" value="Genomic_DNA"/>
</dbReference>
<evidence type="ECO:0000259" key="4">
    <source>
        <dbReference type="PROSITE" id="PS50932"/>
    </source>
</evidence>
<evidence type="ECO:0000256" key="2">
    <source>
        <dbReference type="ARBA" id="ARBA00023125"/>
    </source>
</evidence>
<dbReference type="Pfam" id="PF13377">
    <property type="entry name" value="Peripla_BP_3"/>
    <property type="match status" value="1"/>
</dbReference>